<feature type="compositionally biased region" description="Low complexity" evidence="1">
    <location>
        <begin position="1"/>
        <end position="13"/>
    </location>
</feature>
<proteinExistence type="predicted"/>
<name>A0A1I7X293_HETBA</name>
<keyword evidence="2" id="KW-1185">Reference proteome</keyword>
<feature type="region of interest" description="Disordered" evidence="1">
    <location>
        <begin position="1"/>
        <end position="28"/>
    </location>
</feature>
<reference evidence="3" key="1">
    <citation type="submission" date="2016-11" db="UniProtKB">
        <authorList>
            <consortium name="WormBaseParasite"/>
        </authorList>
    </citation>
    <scope>IDENTIFICATION</scope>
</reference>
<dbReference type="Proteomes" id="UP000095283">
    <property type="component" value="Unplaced"/>
</dbReference>
<evidence type="ECO:0000256" key="1">
    <source>
        <dbReference type="SAM" id="MobiDB-lite"/>
    </source>
</evidence>
<sequence length="53" mass="6256">MTTPTYASPTTTEPRPHRPFPFLNGTDPALQIPLRMTYTTRPSQYRQHRIEKR</sequence>
<dbReference type="WBParaSite" id="Hba_11571">
    <property type="protein sequence ID" value="Hba_11571"/>
    <property type="gene ID" value="Hba_11571"/>
</dbReference>
<evidence type="ECO:0000313" key="2">
    <source>
        <dbReference type="Proteomes" id="UP000095283"/>
    </source>
</evidence>
<evidence type="ECO:0000313" key="3">
    <source>
        <dbReference type="WBParaSite" id="Hba_11571"/>
    </source>
</evidence>
<organism evidence="2 3">
    <name type="scientific">Heterorhabditis bacteriophora</name>
    <name type="common">Entomopathogenic nematode worm</name>
    <dbReference type="NCBI Taxonomy" id="37862"/>
    <lineage>
        <taxon>Eukaryota</taxon>
        <taxon>Metazoa</taxon>
        <taxon>Ecdysozoa</taxon>
        <taxon>Nematoda</taxon>
        <taxon>Chromadorea</taxon>
        <taxon>Rhabditida</taxon>
        <taxon>Rhabditina</taxon>
        <taxon>Rhabditomorpha</taxon>
        <taxon>Strongyloidea</taxon>
        <taxon>Heterorhabditidae</taxon>
        <taxon>Heterorhabditis</taxon>
    </lineage>
</organism>
<dbReference type="AlphaFoldDB" id="A0A1I7X293"/>
<accession>A0A1I7X293</accession>
<protein>
    <submittedName>
        <fullName evidence="3">Uncharacterized protein</fullName>
    </submittedName>
</protein>